<dbReference type="PANTHER" id="PTHR42918:SF15">
    <property type="entry name" value="LYSINE--TRNA LIGASE, CHLOROPLASTIC_MITOCHONDRIAL"/>
    <property type="match status" value="1"/>
</dbReference>
<gene>
    <name evidence="8 11" type="primary">lysS</name>
    <name evidence="11" type="ORF">PQO03_21295</name>
</gene>
<comment type="similarity">
    <text evidence="1 8">Belongs to the class-II aminoacyl-tRNA synthetase family.</text>
</comment>
<dbReference type="PANTHER" id="PTHR42918">
    <property type="entry name" value="LYSYL-TRNA SYNTHETASE"/>
    <property type="match status" value="1"/>
</dbReference>
<reference evidence="11 12" key="1">
    <citation type="submission" date="2023-02" db="EMBL/GenBank/DDBJ databases">
        <title>Genome sequence of Lentisphaera profundi SAORIC-696.</title>
        <authorList>
            <person name="Kim e."/>
            <person name="Cho J.-C."/>
            <person name="Choi A."/>
            <person name="Kang I."/>
        </authorList>
    </citation>
    <scope>NUCLEOTIDE SEQUENCE [LARGE SCALE GENOMIC DNA]</scope>
    <source>
        <strain evidence="11 12">SAORIC-696</strain>
    </source>
</reference>
<comment type="subcellular location">
    <subcellularLocation>
        <location evidence="8">Cytoplasm</location>
    </subcellularLocation>
</comment>
<evidence type="ECO:0000256" key="3">
    <source>
        <dbReference type="ARBA" id="ARBA00022723"/>
    </source>
</evidence>
<keyword evidence="12" id="KW-1185">Reference proteome</keyword>
<dbReference type="PROSITE" id="PS50862">
    <property type="entry name" value="AA_TRNA_LIGASE_II"/>
    <property type="match status" value="1"/>
</dbReference>
<feature type="binding site" evidence="8">
    <location>
        <position position="409"/>
    </location>
    <ligand>
        <name>Mg(2+)</name>
        <dbReference type="ChEBI" id="CHEBI:18420"/>
        <label>2</label>
    </ligand>
</feature>
<evidence type="ECO:0000256" key="2">
    <source>
        <dbReference type="ARBA" id="ARBA00022598"/>
    </source>
</evidence>
<organism evidence="11 12">
    <name type="scientific">Lentisphaera profundi</name>
    <dbReference type="NCBI Taxonomy" id="1658616"/>
    <lineage>
        <taxon>Bacteria</taxon>
        <taxon>Pseudomonadati</taxon>
        <taxon>Lentisphaerota</taxon>
        <taxon>Lentisphaeria</taxon>
        <taxon>Lentisphaerales</taxon>
        <taxon>Lentisphaeraceae</taxon>
        <taxon>Lentisphaera</taxon>
    </lineage>
</organism>
<dbReference type="GO" id="GO:0004824">
    <property type="term" value="F:lysine-tRNA ligase activity"/>
    <property type="evidence" value="ECO:0007669"/>
    <property type="project" value="UniProtKB-EC"/>
</dbReference>
<dbReference type="InterPro" id="IPR002313">
    <property type="entry name" value="Lys-tRNA-ligase_II"/>
</dbReference>
<keyword evidence="6 8" id="KW-0030">Aminoacyl-tRNA synthetase</keyword>
<evidence type="ECO:0000256" key="6">
    <source>
        <dbReference type="ARBA" id="ARBA00023146"/>
    </source>
</evidence>
<feature type="binding site" evidence="8">
    <location>
        <position position="409"/>
    </location>
    <ligand>
        <name>Mg(2+)</name>
        <dbReference type="ChEBI" id="CHEBI:18420"/>
        <label>1</label>
    </ligand>
</feature>
<feature type="binding site" evidence="8">
    <location>
        <position position="402"/>
    </location>
    <ligand>
        <name>Mg(2+)</name>
        <dbReference type="ChEBI" id="CHEBI:18420"/>
        <label>1</label>
    </ligand>
</feature>
<dbReference type="SUPFAM" id="SSF50249">
    <property type="entry name" value="Nucleic acid-binding proteins"/>
    <property type="match status" value="1"/>
</dbReference>
<dbReference type="EMBL" id="CP117812">
    <property type="protein sequence ID" value="WDE98351.1"/>
    <property type="molecule type" value="Genomic_DNA"/>
</dbReference>
<evidence type="ECO:0000256" key="1">
    <source>
        <dbReference type="ARBA" id="ARBA00008226"/>
    </source>
</evidence>
<keyword evidence="5 8" id="KW-0067">ATP-binding</keyword>
<dbReference type="InterPro" id="IPR012340">
    <property type="entry name" value="NA-bd_OB-fold"/>
</dbReference>
<keyword evidence="4 8" id="KW-0547">Nucleotide-binding</keyword>
<keyword evidence="3 8" id="KW-0479">Metal-binding</keyword>
<comment type="subunit">
    <text evidence="8">Homodimer.</text>
</comment>
<evidence type="ECO:0000256" key="5">
    <source>
        <dbReference type="ARBA" id="ARBA00022840"/>
    </source>
</evidence>
<dbReference type="EC" id="6.1.1.6" evidence="8"/>
<proteinExistence type="inferred from homology"/>
<comment type="catalytic activity">
    <reaction evidence="7 8 9">
        <text>tRNA(Lys) + L-lysine + ATP = L-lysyl-tRNA(Lys) + AMP + diphosphate</text>
        <dbReference type="Rhea" id="RHEA:20792"/>
        <dbReference type="Rhea" id="RHEA-COMP:9696"/>
        <dbReference type="Rhea" id="RHEA-COMP:9697"/>
        <dbReference type="ChEBI" id="CHEBI:30616"/>
        <dbReference type="ChEBI" id="CHEBI:32551"/>
        <dbReference type="ChEBI" id="CHEBI:33019"/>
        <dbReference type="ChEBI" id="CHEBI:78442"/>
        <dbReference type="ChEBI" id="CHEBI:78529"/>
        <dbReference type="ChEBI" id="CHEBI:456215"/>
        <dbReference type="EC" id="6.1.1.6"/>
    </reaction>
</comment>
<dbReference type="InterPro" id="IPR045864">
    <property type="entry name" value="aa-tRNA-synth_II/BPL/LPL"/>
</dbReference>
<keyword evidence="8 9" id="KW-0460">Magnesium</keyword>
<dbReference type="Pfam" id="PF00152">
    <property type="entry name" value="tRNA-synt_2"/>
    <property type="match status" value="1"/>
</dbReference>
<dbReference type="Pfam" id="PF01336">
    <property type="entry name" value="tRNA_anti-codon"/>
    <property type="match status" value="1"/>
</dbReference>
<feature type="domain" description="Aminoacyl-transfer RNA synthetases class-II family profile" evidence="10">
    <location>
        <begin position="172"/>
        <end position="487"/>
    </location>
</feature>
<dbReference type="InterPro" id="IPR018149">
    <property type="entry name" value="Lys-tRNA-synth_II_C"/>
</dbReference>
<evidence type="ECO:0000256" key="4">
    <source>
        <dbReference type="ARBA" id="ARBA00022741"/>
    </source>
</evidence>
<dbReference type="HAMAP" id="MF_00252">
    <property type="entry name" value="Lys_tRNA_synth_class2"/>
    <property type="match status" value="1"/>
</dbReference>
<dbReference type="Proteomes" id="UP001214250">
    <property type="component" value="Chromosome 2"/>
</dbReference>
<evidence type="ECO:0000313" key="11">
    <source>
        <dbReference type="EMBL" id="WDE98351.1"/>
    </source>
</evidence>
<dbReference type="CDD" id="cd04322">
    <property type="entry name" value="LysRS_N"/>
    <property type="match status" value="1"/>
</dbReference>
<dbReference type="PRINTS" id="PR00982">
    <property type="entry name" value="TRNASYNTHLYS"/>
</dbReference>
<dbReference type="Gene3D" id="2.40.50.140">
    <property type="entry name" value="Nucleic acid-binding proteins"/>
    <property type="match status" value="1"/>
</dbReference>
<keyword evidence="8" id="KW-0648">Protein biosynthesis</keyword>
<dbReference type="NCBIfam" id="TIGR00499">
    <property type="entry name" value="lysS_bact"/>
    <property type="match status" value="1"/>
</dbReference>
<keyword evidence="8" id="KW-0963">Cytoplasm</keyword>
<dbReference type="NCBIfam" id="NF001756">
    <property type="entry name" value="PRK00484.1"/>
    <property type="match status" value="1"/>
</dbReference>
<evidence type="ECO:0000259" key="10">
    <source>
        <dbReference type="PROSITE" id="PS50862"/>
    </source>
</evidence>
<evidence type="ECO:0000256" key="8">
    <source>
        <dbReference type="HAMAP-Rule" id="MF_00252"/>
    </source>
</evidence>
<evidence type="ECO:0000256" key="7">
    <source>
        <dbReference type="ARBA" id="ARBA00048573"/>
    </source>
</evidence>
<comment type="cofactor">
    <cofactor evidence="8 9">
        <name>Mg(2+)</name>
        <dbReference type="ChEBI" id="CHEBI:18420"/>
    </cofactor>
    <text evidence="8 9">Binds 3 Mg(2+) ions per subunit.</text>
</comment>
<accession>A0ABY7VZY9</accession>
<dbReference type="RefSeq" id="WP_274153225.1">
    <property type="nucleotide sequence ID" value="NZ_CP117812.1"/>
</dbReference>
<dbReference type="InterPro" id="IPR004365">
    <property type="entry name" value="NA-bd_OB_tRNA"/>
</dbReference>
<dbReference type="InterPro" id="IPR044136">
    <property type="entry name" value="Lys-tRNA-ligase_II_N"/>
</dbReference>
<dbReference type="InterPro" id="IPR004364">
    <property type="entry name" value="Aa-tRNA-synt_II"/>
</dbReference>
<dbReference type="Gene3D" id="3.30.930.10">
    <property type="entry name" value="Bira Bifunctional Protein, Domain 2"/>
    <property type="match status" value="1"/>
</dbReference>
<name>A0ABY7VZY9_9BACT</name>
<dbReference type="InterPro" id="IPR006195">
    <property type="entry name" value="aa-tRNA-synth_II"/>
</dbReference>
<sequence length="492" mass="56303">MSEKIPKPENEQIAIRKQKLKNLTDAGINAYGAKFTGTTSSVAAIASYDESIEKQELRVAGRVMTMRVMGKALFATIQDEEGRIQIYAKRDAMDQDEFNRMKKADIGDIIGVDGELFKTQKDEITVRTATYQVLAKALRPLPEKFHGLKDVETRYRQRYLDLISNDESRKVFRQRAQIISAMREYLENDKYMEVETPMMHPIPGGASARPFVTHYNALDQEMFMRIAPELYLKMLLVGGFERVFEINRNFRNEGVSKQHNPEFTAIEAYQAYGDCSTMMDLMQGILRHCAQKVIGTLQIKHSDDKIIDLEKDFRQVTHHDLMCEHTVENWFEISDEERAKIGREMGCTIMPSWTEEEITEEIYSKKIEPTLIQPTFVTRLPVHMVPLAKRCEDNPELVDVFELVCDGKELAPGYSELNDPIEQRKRLLAQFERAKGTEEEDSGRIDESFLTALEHGMPPAGGMGMGVDRLVMMLTGAPTIRDVILFPQLKNL</sequence>
<dbReference type="SUPFAM" id="SSF55681">
    <property type="entry name" value="Class II aaRS and biotin synthetases"/>
    <property type="match status" value="1"/>
</dbReference>
<protein>
    <recommendedName>
        <fullName evidence="8">Lysine--tRNA ligase</fullName>
        <ecNumber evidence="8">6.1.1.6</ecNumber>
    </recommendedName>
    <alternativeName>
        <fullName evidence="8">Lysyl-tRNA synthetase</fullName>
        <shortName evidence="8">LysRS</shortName>
    </alternativeName>
</protein>
<evidence type="ECO:0000256" key="9">
    <source>
        <dbReference type="RuleBase" id="RU000336"/>
    </source>
</evidence>
<evidence type="ECO:0000313" key="12">
    <source>
        <dbReference type="Proteomes" id="UP001214250"/>
    </source>
</evidence>
<keyword evidence="2 8" id="KW-0436">Ligase</keyword>